<dbReference type="NCBIfam" id="TIGR02595">
    <property type="entry name" value="PEP_CTERM"/>
    <property type="match status" value="1"/>
</dbReference>
<dbReference type="InterPro" id="IPR013424">
    <property type="entry name" value="Ice-binding_C"/>
</dbReference>
<gene>
    <name evidence="2" type="ORF">RD110_20365</name>
</gene>
<evidence type="ECO:0000313" key="2">
    <source>
        <dbReference type="EMBL" id="APW39277.1"/>
    </source>
</evidence>
<protein>
    <recommendedName>
        <fullName evidence="1">Ice-binding protein C-terminal domain-containing protein</fullName>
    </recommendedName>
</protein>
<proteinExistence type="predicted"/>
<feature type="domain" description="Ice-binding protein C-terminal" evidence="1">
    <location>
        <begin position="201"/>
        <end position="225"/>
    </location>
</feature>
<dbReference type="AlphaFoldDB" id="A0A1P8JZV3"/>
<dbReference type="KEGG" id="rhy:RD110_20365"/>
<evidence type="ECO:0000259" key="1">
    <source>
        <dbReference type="Pfam" id="PF07589"/>
    </source>
</evidence>
<dbReference type="Proteomes" id="UP000186609">
    <property type="component" value="Chromosome"/>
</dbReference>
<dbReference type="Pfam" id="PF07589">
    <property type="entry name" value="PEP-CTERM"/>
    <property type="match status" value="1"/>
</dbReference>
<evidence type="ECO:0000313" key="3">
    <source>
        <dbReference type="Proteomes" id="UP000186609"/>
    </source>
</evidence>
<reference evidence="2 3" key="1">
    <citation type="submission" date="2017-01" db="EMBL/GenBank/DDBJ databases">
        <authorList>
            <person name="Mah S.A."/>
            <person name="Swanson W.J."/>
            <person name="Moy G.W."/>
            <person name="Vacquier V.D."/>
        </authorList>
    </citation>
    <scope>NUCLEOTIDE SEQUENCE [LARGE SCALE GENOMIC DNA]</scope>
    <source>
        <strain evidence="2 3">DCY110</strain>
    </source>
</reference>
<keyword evidence="3" id="KW-1185">Reference proteome</keyword>
<accession>A0A1P8JZV3</accession>
<organism evidence="2 3">
    <name type="scientific">Rhodoferax koreensis</name>
    <dbReference type="NCBI Taxonomy" id="1842727"/>
    <lineage>
        <taxon>Bacteria</taxon>
        <taxon>Pseudomonadati</taxon>
        <taxon>Pseudomonadota</taxon>
        <taxon>Betaproteobacteria</taxon>
        <taxon>Burkholderiales</taxon>
        <taxon>Comamonadaceae</taxon>
        <taxon>Rhodoferax</taxon>
    </lineage>
</organism>
<sequence length="229" mass="24497">MWGLQASSAGATTTLAYQDTFEGGQTVDYVNSAPVFGETVYHAGLMQFIKTDDGVSSLFQAYCVQLSQYSGYATNVYSLVDGLSYFGAEKADDLRRLMTEFDRWNGSSPLTAQATGALQMAIWEIVQETDRIDGSLHYDLASGNLIETSTGVGTAALAQGWLDGLKSVTSQYQISVYTNPTYQDYLVVDKLSSGGSGENHVPEPGSLALMLGALGVMGGVASRRKTHPV</sequence>
<name>A0A1P8JZV3_9BURK</name>
<dbReference type="EMBL" id="CP019236">
    <property type="protein sequence ID" value="APW39277.1"/>
    <property type="molecule type" value="Genomic_DNA"/>
</dbReference>